<name>A0A918R7R3_9FLAO</name>
<sequence length="211" mass="25074">MLKHATNHTQNHYKQYCTNSVNLPEIISKRKNGTEKFQNENQNLNFKLSEFWSWNQSNLIENRTRGILAEFIVKKALEIDSENRIEWDNFDLITKKSKKLEIKSAAYIQSWEQKKYSEIKFGIAPTVGTKDNPNYDGIKRRWTDFYVFCLLKNKDQKTLNPLDLSQWTFFVLETKILNEQKPEQKTIGINSLLELKPIECKFYELKKIIDK</sequence>
<reference evidence="1" key="2">
    <citation type="submission" date="2020-09" db="EMBL/GenBank/DDBJ databases">
        <authorList>
            <person name="Sun Q."/>
            <person name="Kim S."/>
        </authorList>
    </citation>
    <scope>NUCLEOTIDE SEQUENCE</scope>
    <source>
        <strain evidence="1">KCTC 12710</strain>
    </source>
</reference>
<reference evidence="1" key="1">
    <citation type="journal article" date="2014" name="Int. J. Syst. Evol. Microbiol.">
        <title>Complete genome sequence of Corynebacterium casei LMG S-19264T (=DSM 44701T), isolated from a smear-ripened cheese.</title>
        <authorList>
            <consortium name="US DOE Joint Genome Institute (JGI-PGF)"/>
            <person name="Walter F."/>
            <person name="Albersmeier A."/>
            <person name="Kalinowski J."/>
            <person name="Ruckert C."/>
        </authorList>
    </citation>
    <scope>NUCLEOTIDE SEQUENCE</scope>
    <source>
        <strain evidence="1">KCTC 12710</strain>
    </source>
</reference>
<keyword evidence="2" id="KW-1185">Reference proteome</keyword>
<dbReference type="Proteomes" id="UP000636004">
    <property type="component" value="Unassembled WGS sequence"/>
</dbReference>
<dbReference type="AlphaFoldDB" id="A0A918R7R3"/>
<evidence type="ECO:0000313" key="1">
    <source>
        <dbReference type="EMBL" id="GGZ88262.1"/>
    </source>
</evidence>
<accession>A0A918R7R3</accession>
<dbReference type="EMBL" id="BMWZ01000006">
    <property type="protein sequence ID" value="GGZ88262.1"/>
    <property type="molecule type" value="Genomic_DNA"/>
</dbReference>
<organism evidence="1 2">
    <name type="scientific">Algibacter mikhailovii</name>
    <dbReference type="NCBI Taxonomy" id="425498"/>
    <lineage>
        <taxon>Bacteria</taxon>
        <taxon>Pseudomonadati</taxon>
        <taxon>Bacteroidota</taxon>
        <taxon>Flavobacteriia</taxon>
        <taxon>Flavobacteriales</taxon>
        <taxon>Flavobacteriaceae</taxon>
        <taxon>Algibacter</taxon>
    </lineage>
</organism>
<proteinExistence type="predicted"/>
<protein>
    <submittedName>
        <fullName evidence="1">Uncharacterized protein</fullName>
    </submittedName>
</protein>
<gene>
    <name evidence="1" type="ORF">GCM10007028_28230</name>
</gene>
<comment type="caution">
    <text evidence="1">The sequence shown here is derived from an EMBL/GenBank/DDBJ whole genome shotgun (WGS) entry which is preliminary data.</text>
</comment>
<evidence type="ECO:0000313" key="2">
    <source>
        <dbReference type="Proteomes" id="UP000636004"/>
    </source>
</evidence>